<keyword evidence="1" id="KW-0472">Membrane</keyword>
<evidence type="ECO:0000313" key="2">
    <source>
        <dbReference type="EMBL" id="EMI22544.1"/>
    </source>
</evidence>
<feature type="transmembrane region" description="Helical" evidence="1">
    <location>
        <begin position="59"/>
        <end position="80"/>
    </location>
</feature>
<keyword evidence="1" id="KW-0812">Transmembrane</keyword>
<gene>
    <name evidence="2" type="ORF">RMSM_00527</name>
</gene>
<sequence>MTAPNPFDPPASTVEAIGDTSAPASTWLRNLKAMAAITITYSVISALFALTKSMMPEPFFILALVAISALASAWANLALGTRIGWTSGGLPVVMIVFFAALVAYCLIALTVGNMLYRMINPITIYSPYPASFPY</sequence>
<accession>M5S8P1</accession>
<proteinExistence type="predicted"/>
<dbReference type="EMBL" id="ANOG01000081">
    <property type="protein sequence ID" value="EMI22544.1"/>
    <property type="molecule type" value="Genomic_DNA"/>
</dbReference>
<feature type="transmembrane region" description="Helical" evidence="1">
    <location>
        <begin position="33"/>
        <end position="50"/>
    </location>
</feature>
<comment type="caution">
    <text evidence="2">The sequence shown here is derived from an EMBL/GenBank/DDBJ whole genome shotgun (WGS) entry which is preliminary data.</text>
</comment>
<evidence type="ECO:0000256" key="1">
    <source>
        <dbReference type="SAM" id="Phobius"/>
    </source>
</evidence>
<protein>
    <submittedName>
        <fullName evidence="2">Membrane protein</fullName>
    </submittedName>
</protein>
<name>M5S8P1_9BACT</name>
<dbReference type="RefSeq" id="WP_008691035.1">
    <property type="nucleotide sequence ID" value="NZ_ANOG01000081.1"/>
</dbReference>
<dbReference type="Proteomes" id="UP000011991">
    <property type="component" value="Unassembled WGS sequence"/>
</dbReference>
<feature type="transmembrane region" description="Helical" evidence="1">
    <location>
        <begin position="92"/>
        <end position="116"/>
    </location>
</feature>
<dbReference type="AlphaFoldDB" id="M5S8P1"/>
<reference evidence="2 3" key="1">
    <citation type="journal article" date="2013" name="Mar. Genomics">
        <title>Expression of sulfatases in Rhodopirellula baltica and the diversity of sulfatases in the genus Rhodopirellula.</title>
        <authorList>
            <person name="Wegner C.E."/>
            <person name="Richter-Heitmann T."/>
            <person name="Klindworth A."/>
            <person name="Klockow C."/>
            <person name="Richter M."/>
            <person name="Achstetter T."/>
            <person name="Glockner F.O."/>
            <person name="Harder J."/>
        </authorList>
    </citation>
    <scope>NUCLEOTIDE SEQUENCE [LARGE SCALE GENOMIC DNA]</scope>
    <source>
        <strain evidence="2 3">SM1</strain>
    </source>
</reference>
<evidence type="ECO:0000313" key="3">
    <source>
        <dbReference type="Proteomes" id="UP000011991"/>
    </source>
</evidence>
<organism evidence="2 3">
    <name type="scientific">Rhodopirellula maiorica SM1</name>
    <dbReference type="NCBI Taxonomy" id="1265738"/>
    <lineage>
        <taxon>Bacteria</taxon>
        <taxon>Pseudomonadati</taxon>
        <taxon>Planctomycetota</taxon>
        <taxon>Planctomycetia</taxon>
        <taxon>Pirellulales</taxon>
        <taxon>Pirellulaceae</taxon>
        <taxon>Novipirellula</taxon>
    </lineage>
</organism>
<keyword evidence="3" id="KW-1185">Reference proteome</keyword>
<keyword evidence="1" id="KW-1133">Transmembrane helix</keyword>